<gene>
    <name evidence="1" type="ORF">CQ14_07000</name>
</gene>
<accession>A0A0R3MP81</accession>
<sequence>MIDRDAIITELSEIKAMIADDRLKDEDRFALFGAVQALSHVLDPDTWQPPSQTFYKLGDRPIPSPSAKQH</sequence>
<evidence type="ECO:0000313" key="2">
    <source>
        <dbReference type="Proteomes" id="UP000051660"/>
    </source>
</evidence>
<evidence type="ECO:0000313" key="1">
    <source>
        <dbReference type="EMBL" id="KRR21390.1"/>
    </source>
</evidence>
<organism evidence="1 2">
    <name type="scientific">Bradyrhizobium lablabi</name>
    <dbReference type="NCBI Taxonomy" id="722472"/>
    <lineage>
        <taxon>Bacteria</taxon>
        <taxon>Pseudomonadati</taxon>
        <taxon>Pseudomonadota</taxon>
        <taxon>Alphaproteobacteria</taxon>
        <taxon>Hyphomicrobiales</taxon>
        <taxon>Nitrobacteraceae</taxon>
        <taxon>Bradyrhizobium</taxon>
    </lineage>
</organism>
<dbReference type="Proteomes" id="UP000051660">
    <property type="component" value="Unassembled WGS sequence"/>
</dbReference>
<dbReference type="RefSeq" id="WP_057859848.1">
    <property type="nucleotide sequence ID" value="NZ_LLYB01000081.1"/>
</dbReference>
<dbReference type="OrthoDB" id="8255815at2"/>
<comment type="caution">
    <text evidence="1">The sequence shown here is derived from an EMBL/GenBank/DDBJ whole genome shotgun (WGS) entry which is preliminary data.</text>
</comment>
<dbReference type="AlphaFoldDB" id="A0A0R3MP81"/>
<reference evidence="1 2" key="1">
    <citation type="submission" date="2014-03" db="EMBL/GenBank/DDBJ databases">
        <title>Bradyrhizobium valentinum sp. nov., isolated from effective nodules of Lupinus mariae-josephae, a lupine endemic of basic-lime soils in Eastern Spain.</title>
        <authorList>
            <person name="Duran D."/>
            <person name="Rey L."/>
            <person name="Navarro A."/>
            <person name="Busquets A."/>
            <person name="Imperial J."/>
            <person name="Ruiz-Argueso T."/>
        </authorList>
    </citation>
    <scope>NUCLEOTIDE SEQUENCE [LARGE SCALE GENOMIC DNA]</scope>
    <source>
        <strain evidence="1 2">CCBAU 23086</strain>
    </source>
</reference>
<name>A0A0R3MP81_9BRAD</name>
<proteinExistence type="predicted"/>
<dbReference type="EMBL" id="LLYB01000081">
    <property type="protein sequence ID" value="KRR21390.1"/>
    <property type="molecule type" value="Genomic_DNA"/>
</dbReference>
<protein>
    <submittedName>
        <fullName evidence="1">Uncharacterized protein</fullName>
    </submittedName>
</protein>